<evidence type="ECO:0000313" key="1">
    <source>
        <dbReference type="EMBL" id="GIY21426.1"/>
    </source>
</evidence>
<dbReference type="AlphaFoldDB" id="A0AAV4RKY2"/>
<dbReference type="EMBL" id="BPLR01008019">
    <property type="protein sequence ID" value="GIY21426.1"/>
    <property type="molecule type" value="Genomic_DNA"/>
</dbReference>
<proteinExistence type="predicted"/>
<name>A0AAV4RKY2_CAEEX</name>
<reference evidence="1 2" key="1">
    <citation type="submission" date="2021-06" db="EMBL/GenBank/DDBJ databases">
        <title>Caerostris extrusa draft genome.</title>
        <authorList>
            <person name="Kono N."/>
            <person name="Arakawa K."/>
        </authorList>
    </citation>
    <scope>NUCLEOTIDE SEQUENCE [LARGE SCALE GENOMIC DNA]</scope>
</reference>
<keyword evidence="2" id="KW-1185">Reference proteome</keyword>
<sequence>MALSSPLEISPTVIKPLPEDGLQISILAPASVDRQARSAIHWLMAFVNPATDIHRTLFKSPKYARLIKAAATQDSDCCDAPRNYSTHSEKQLMSVRFLNSKDSITTFSSPAELTLR</sequence>
<protein>
    <submittedName>
        <fullName evidence="1">Uncharacterized protein</fullName>
    </submittedName>
</protein>
<organism evidence="1 2">
    <name type="scientific">Caerostris extrusa</name>
    <name type="common">Bark spider</name>
    <name type="synonym">Caerostris bankana</name>
    <dbReference type="NCBI Taxonomy" id="172846"/>
    <lineage>
        <taxon>Eukaryota</taxon>
        <taxon>Metazoa</taxon>
        <taxon>Ecdysozoa</taxon>
        <taxon>Arthropoda</taxon>
        <taxon>Chelicerata</taxon>
        <taxon>Arachnida</taxon>
        <taxon>Araneae</taxon>
        <taxon>Araneomorphae</taxon>
        <taxon>Entelegynae</taxon>
        <taxon>Araneoidea</taxon>
        <taxon>Araneidae</taxon>
        <taxon>Caerostris</taxon>
    </lineage>
</organism>
<dbReference type="Proteomes" id="UP001054945">
    <property type="component" value="Unassembled WGS sequence"/>
</dbReference>
<gene>
    <name evidence="1" type="ORF">CEXT_180111</name>
</gene>
<accession>A0AAV4RKY2</accession>
<comment type="caution">
    <text evidence="1">The sequence shown here is derived from an EMBL/GenBank/DDBJ whole genome shotgun (WGS) entry which is preliminary data.</text>
</comment>
<evidence type="ECO:0000313" key="2">
    <source>
        <dbReference type="Proteomes" id="UP001054945"/>
    </source>
</evidence>